<comment type="caution">
    <text evidence="2">The sequence shown here is derived from an EMBL/GenBank/DDBJ whole genome shotgun (WGS) entry which is preliminary data.</text>
</comment>
<proteinExistence type="predicted"/>
<reference evidence="2 3" key="1">
    <citation type="submission" date="2020-08" db="EMBL/GenBank/DDBJ databases">
        <title>Genomic Encyclopedia of Type Strains, Phase IV (KMG-IV): sequencing the most valuable type-strain genomes for metagenomic binning, comparative biology and taxonomic classification.</title>
        <authorList>
            <person name="Goeker M."/>
        </authorList>
    </citation>
    <scope>NUCLEOTIDE SEQUENCE [LARGE SCALE GENOMIC DNA]</scope>
    <source>
        <strain evidence="2 3">DSM 25481</strain>
    </source>
</reference>
<keyword evidence="1" id="KW-1133">Transmembrane helix</keyword>
<keyword evidence="1" id="KW-0812">Transmembrane</keyword>
<keyword evidence="3" id="KW-1185">Reference proteome</keyword>
<protein>
    <submittedName>
        <fullName evidence="2">Uncharacterized protein (TIGR02588 family)</fullName>
    </submittedName>
</protein>
<dbReference type="RefSeq" id="WP_183394366.1">
    <property type="nucleotide sequence ID" value="NZ_JACIDR010000001.1"/>
</dbReference>
<evidence type="ECO:0000256" key="1">
    <source>
        <dbReference type="SAM" id="Phobius"/>
    </source>
</evidence>
<dbReference type="EMBL" id="JACIDR010000001">
    <property type="protein sequence ID" value="MBB3972586.1"/>
    <property type="molecule type" value="Genomic_DNA"/>
</dbReference>
<sequence>MAQPRSQDESRSDAPPRAVGRLEWAVGAVGALVTLAVFGLLGREALSYHPAAPDLVARVTAIDRNESGYVVIFETENRGPSAAAEVVIRATLRKGDQIAEQAEATLDYVPRHSSRKAGFVLREDPGAGALELAPISYREP</sequence>
<dbReference type="AlphaFoldDB" id="A0A7W6GE76"/>
<evidence type="ECO:0000313" key="3">
    <source>
        <dbReference type="Proteomes" id="UP000528964"/>
    </source>
</evidence>
<accession>A0A7W6GE76</accession>
<name>A0A7W6GE76_9HYPH</name>
<feature type="transmembrane region" description="Helical" evidence="1">
    <location>
        <begin position="24"/>
        <end position="41"/>
    </location>
</feature>
<evidence type="ECO:0000313" key="2">
    <source>
        <dbReference type="EMBL" id="MBB3972586.1"/>
    </source>
</evidence>
<gene>
    <name evidence="2" type="ORF">GGR24_001219</name>
</gene>
<organism evidence="2 3">
    <name type="scientific">Hansschlegelia beijingensis</name>
    <dbReference type="NCBI Taxonomy" id="1133344"/>
    <lineage>
        <taxon>Bacteria</taxon>
        <taxon>Pseudomonadati</taxon>
        <taxon>Pseudomonadota</taxon>
        <taxon>Alphaproteobacteria</taxon>
        <taxon>Hyphomicrobiales</taxon>
        <taxon>Methylopilaceae</taxon>
        <taxon>Hansschlegelia</taxon>
    </lineage>
</organism>
<dbReference type="Proteomes" id="UP000528964">
    <property type="component" value="Unassembled WGS sequence"/>
</dbReference>
<keyword evidence="1" id="KW-0472">Membrane</keyword>